<dbReference type="Proteomes" id="UP000008144">
    <property type="component" value="Chromosome 3"/>
</dbReference>
<evidence type="ECO:0000313" key="1">
    <source>
        <dbReference type="Ensembl" id="ENSCINP00000034305.1"/>
    </source>
</evidence>
<dbReference type="Ensembl" id="ENSCINT00000034783.1">
    <property type="protein sequence ID" value="ENSCINP00000034305.1"/>
    <property type="gene ID" value="ENSCING00000025166.1"/>
</dbReference>
<reference evidence="1" key="2">
    <citation type="journal article" date="2008" name="Genome Biol.">
        <title>Improved genome assembly and evidence-based global gene model set for the chordate Ciona intestinalis: new insight into intron and operon populations.</title>
        <authorList>
            <person name="Satou Y."/>
            <person name="Mineta K."/>
            <person name="Ogasawara M."/>
            <person name="Sasakura Y."/>
            <person name="Shoguchi E."/>
            <person name="Ueno K."/>
            <person name="Yamada L."/>
            <person name="Matsumoto J."/>
            <person name="Wasserscheid J."/>
            <person name="Dewar K."/>
            <person name="Wiley G.B."/>
            <person name="Macmil S.L."/>
            <person name="Roe B.A."/>
            <person name="Zeller R.W."/>
            <person name="Hastings K.E."/>
            <person name="Lemaire P."/>
            <person name="Lindquist E."/>
            <person name="Endo T."/>
            <person name="Hotta K."/>
            <person name="Inaba K."/>
        </authorList>
    </citation>
    <scope>NUCLEOTIDE SEQUENCE [LARGE SCALE GENOMIC DNA]</scope>
    <source>
        <strain evidence="1">wild type</strain>
    </source>
</reference>
<keyword evidence="2" id="KW-1185">Reference proteome</keyword>
<dbReference type="AlphaFoldDB" id="H2XXC1"/>
<evidence type="ECO:0000313" key="2">
    <source>
        <dbReference type="Proteomes" id="UP000008144"/>
    </source>
</evidence>
<reference evidence="1" key="3">
    <citation type="submission" date="2025-08" db="UniProtKB">
        <authorList>
            <consortium name="Ensembl"/>
        </authorList>
    </citation>
    <scope>IDENTIFICATION</scope>
</reference>
<protein>
    <submittedName>
        <fullName evidence="1">Uncharacterized protein</fullName>
    </submittedName>
</protein>
<name>H2XXC1_CIOIN</name>
<organism evidence="1 2">
    <name type="scientific">Ciona intestinalis</name>
    <name type="common">Transparent sea squirt</name>
    <name type="synonym">Ascidia intestinalis</name>
    <dbReference type="NCBI Taxonomy" id="7719"/>
    <lineage>
        <taxon>Eukaryota</taxon>
        <taxon>Metazoa</taxon>
        <taxon>Chordata</taxon>
        <taxon>Tunicata</taxon>
        <taxon>Ascidiacea</taxon>
        <taxon>Phlebobranchia</taxon>
        <taxon>Cionidae</taxon>
        <taxon>Ciona</taxon>
    </lineage>
</organism>
<reference evidence="2" key="1">
    <citation type="journal article" date="2002" name="Science">
        <title>The draft genome of Ciona intestinalis: insights into chordate and vertebrate origins.</title>
        <authorList>
            <person name="Dehal P."/>
            <person name="Satou Y."/>
            <person name="Campbell R.K."/>
            <person name="Chapman J."/>
            <person name="Degnan B."/>
            <person name="De Tomaso A."/>
            <person name="Davidson B."/>
            <person name="Di Gregorio A."/>
            <person name="Gelpke M."/>
            <person name="Goodstein D.M."/>
            <person name="Harafuji N."/>
            <person name="Hastings K.E."/>
            <person name="Ho I."/>
            <person name="Hotta K."/>
            <person name="Huang W."/>
            <person name="Kawashima T."/>
            <person name="Lemaire P."/>
            <person name="Martinez D."/>
            <person name="Meinertzhagen I.A."/>
            <person name="Necula S."/>
            <person name="Nonaka M."/>
            <person name="Putnam N."/>
            <person name="Rash S."/>
            <person name="Saiga H."/>
            <person name="Satake M."/>
            <person name="Terry A."/>
            <person name="Yamada L."/>
            <person name="Wang H.G."/>
            <person name="Awazu S."/>
            <person name="Azumi K."/>
            <person name="Boore J."/>
            <person name="Branno M."/>
            <person name="Chin-Bow S."/>
            <person name="DeSantis R."/>
            <person name="Doyle S."/>
            <person name="Francino P."/>
            <person name="Keys D.N."/>
            <person name="Haga S."/>
            <person name="Hayashi H."/>
            <person name="Hino K."/>
            <person name="Imai K.S."/>
            <person name="Inaba K."/>
            <person name="Kano S."/>
            <person name="Kobayashi K."/>
            <person name="Kobayashi M."/>
            <person name="Lee B.I."/>
            <person name="Makabe K.W."/>
            <person name="Manohar C."/>
            <person name="Matassi G."/>
            <person name="Medina M."/>
            <person name="Mochizuki Y."/>
            <person name="Mount S."/>
            <person name="Morishita T."/>
            <person name="Miura S."/>
            <person name="Nakayama A."/>
            <person name="Nishizaka S."/>
            <person name="Nomoto H."/>
            <person name="Ohta F."/>
            <person name="Oishi K."/>
            <person name="Rigoutsos I."/>
            <person name="Sano M."/>
            <person name="Sasaki A."/>
            <person name="Sasakura Y."/>
            <person name="Shoguchi E."/>
            <person name="Shin-i T."/>
            <person name="Spagnuolo A."/>
            <person name="Stainier D."/>
            <person name="Suzuki M.M."/>
            <person name="Tassy O."/>
            <person name="Takatori N."/>
            <person name="Tokuoka M."/>
            <person name="Yagi K."/>
            <person name="Yoshizaki F."/>
            <person name="Wada S."/>
            <person name="Zhang C."/>
            <person name="Hyatt P.D."/>
            <person name="Larimer F."/>
            <person name="Detter C."/>
            <person name="Doggett N."/>
            <person name="Glavina T."/>
            <person name="Hawkins T."/>
            <person name="Richardson P."/>
            <person name="Lucas S."/>
            <person name="Kohara Y."/>
            <person name="Levine M."/>
            <person name="Satoh N."/>
            <person name="Rokhsar D.S."/>
        </authorList>
    </citation>
    <scope>NUCLEOTIDE SEQUENCE [LARGE SCALE GENOMIC DNA]</scope>
</reference>
<accession>H2XXC1</accession>
<dbReference type="HOGENOM" id="CLU_2333012_0_0_1"/>
<dbReference type="InParanoid" id="H2XXC1"/>
<reference evidence="1" key="4">
    <citation type="submission" date="2025-09" db="UniProtKB">
        <authorList>
            <consortium name="Ensembl"/>
        </authorList>
    </citation>
    <scope>IDENTIFICATION</scope>
</reference>
<proteinExistence type="predicted"/>
<sequence>MSVNVQMESLLHKQHKELVKRHTVLEEEMSRICENDRSLEKVPDSSTAHERNIEIWRRCTNAYSQINKNKAFIELSNHKSLKEKYEKMVRSQQTKKPV</sequence>
<dbReference type="EMBL" id="EAAA01001687">
    <property type="status" value="NOT_ANNOTATED_CDS"/>
    <property type="molecule type" value="Genomic_DNA"/>
</dbReference>